<dbReference type="RefSeq" id="WP_185041668.1">
    <property type="nucleotide sequence ID" value="NZ_BAABFG010000005.1"/>
</dbReference>
<keyword evidence="1" id="KW-1133">Transmembrane helix</keyword>
<feature type="transmembrane region" description="Helical" evidence="1">
    <location>
        <begin position="12"/>
        <end position="29"/>
    </location>
</feature>
<keyword evidence="1" id="KW-0812">Transmembrane</keyword>
<accession>A0A7W7M8U7</accession>
<feature type="transmembrane region" description="Helical" evidence="1">
    <location>
        <begin position="636"/>
        <end position="655"/>
    </location>
</feature>
<organism evidence="2 3">
    <name type="scientific">Actinoplanes octamycinicus</name>
    <dbReference type="NCBI Taxonomy" id="135948"/>
    <lineage>
        <taxon>Bacteria</taxon>
        <taxon>Bacillati</taxon>
        <taxon>Actinomycetota</taxon>
        <taxon>Actinomycetes</taxon>
        <taxon>Micromonosporales</taxon>
        <taxon>Micromonosporaceae</taxon>
        <taxon>Actinoplanes</taxon>
    </lineage>
</organism>
<comment type="caution">
    <text evidence="2">The sequence shown here is derived from an EMBL/GenBank/DDBJ whole genome shotgun (WGS) entry which is preliminary data.</text>
</comment>
<dbReference type="EMBL" id="JACHNB010000001">
    <property type="protein sequence ID" value="MBB4741151.1"/>
    <property type="molecule type" value="Genomic_DNA"/>
</dbReference>
<gene>
    <name evidence="2" type="ORF">BJY16_004610</name>
</gene>
<keyword evidence="3" id="KW-1185">Reference proteome</keyword>
<dbReference type="Proteomes" id="UP000546162">
    <property type="component" value="Unassembled WGS sequence"/>
</dbReference>
<evidence type="ECO:0000313" key="2">
    <source>
        <dbReference type="EMBL" id="MBB4741151.1"/>
    </source>
</evidence>
<keyword evidence="1" id="KW-0472">Membrane</keyword>
<evidence type="ECO:0000313" key="3">
    <source>
        <dbReference type="Proteomes" id="UP000546162"/>
    </source>
</evidence>
<feature type="transmembrane region" description="Helical" evidence="1">
    <location>
        <begin position="182"/>
        <end position="200"/>
    </location>
</feature>
<sequence>MNLKALPHETTLRFVLLIAVAFALALDVADRLSWHVFLAATDQGRDQCRAAGVVLAELDACMIEFTRARLRWDLAVALGVLALGVAVALVASVVRRRGLEPAPPQVVAALQQAGGPDPRPPLLSRSGVDRVSAARADGIRRPYVEISAGFMGSGLARPQAGLAKLRHEYAHHELGDVVPTRITLWLPWVLVAMVGTVLVLPQPAAWRPVMLGTVPRTLLLVMLMFLIRASFLRAREIAADHEAREPDPDDLLTVLRSVRTPDAWWRRPFASHPVWSWREQALRDPAAACRVTAADGLLLGLVTAACGTVVSGVLVAWTGWQPADPAAAPVVWGVLGGALGYWVAAMIFRVVAAARCGRDVSPAGFALGLGAGVAVGGFLLLGQPGTPGISFGVLTWAAAALLGATAVALAGWLWSAAHWWLDLDLADRGAAWTERGVQLVGVVAGGALLGAAAQLQVQAWTAVDRIAIFLAEHSINEHSGYDLLAVLVVAGLPLWFLSRPRRPLGGVPGWLSRSPRTDAVPAAPAIRPGLRTAVIGGLVATGAYAGAAAVWTRSIPRPESWFAALIEAPTVLLAPAGVVAVTVVGAALRAGRCRLAAAMVPGCLAVAVATLGIVAWRSVLGGRPDWPAIEYVLANLAVGGLLGGLVLAAVVLPVARSGPAPVLLALPVLAAVAGVALVAGAARLSLSPVSDLHQVGFVHQVVNSAAADARDQCRGEPVTADGARQARAAVDRLHERDAGPVTADVRRAHLRRVAMWQACAAAIEAALAERRPTTTSDQQRQFIIVDGGTVWLRLPSLCERWADLNAPRVAVTCD</sequence>
<evidence type="ECO:0000256" key="1">
    <source>
        <dbReference type="SAM" id="Phobius"/>
    </source>
</evidence>
<feature type="transmembrane region" description="Helical" evidence="1">
    <location>
        <begin position="393"/>
        <end position="415"/>
    </location>
</feature>
<protein>
    <recommendedName>
        <fullName evidence="4">Peptidase M48-like protein</fullName>
    </recommendedName>
</protein>
<name>A0A7W7M8U7_9ACTN</name>
<reference evidence="2 3" key="1">
    <citation type="submission" date="2020-08" db="EMBL/GenBank/DDBJ databases">
        <title>Sequencing the genomes of 1000 actinobacteria strains.</title>
        <authorList>
            <person name="Klenk H.-P."/>
        </authorList>
    </citation>
    <scope>NUCLEOTIDE SEQUENCE [LARGE SCALE GENOMIC DNA]</scope>
    <source>
        <strain evidence="2 3">DSM 45809</strain>
    </source>
</reference>
<feature type="transmembrane region" description="Helical" evidence="1">
    <location>
        <begin position="479"/>
        <end position="497"/>
    </location>
</feature>
<feature type="transmembrane region" description="Helical" evidence="1">
    <location>
        <begin position="662"/>
        <end position="682"/>
    </location>
</feature>
<feature type="transmembrane region" description="Helical" evidence="1">
    <location>
        <begin position="206"/>
        <end position="227"/>
    </location>
</feature>
<feature type="transmembrane region" description="Helical" evidence="1">
    <location>
        <begin position="360"/>
        <end position="381"/>
    </location>
</feature>
<feature type="transmembrane region" description="Helical" evidence="1">
    <location>
        <begin position="326"/>
        <end position="348"/>
    </location>
</feature>
<feature type="transmembrane region" description="Helical" evidence="1">
    <location>
        <begin position="595"/>
        <end position="616"/>
    </location>
</feature>
<evidence type="ECO:0008006" key="4">
    <source>
        <dbReference type="Google" id="ProtNLM"/>
    </source>
</evidence>
<dbReference type="AlphaFoldDB" id="A0A7W7M8U7"/>
<feature type="transmembrane region" description="Helical" evidence="1">
    <location>
        <begin position="297"/>
        <end position="320"/>
    </location>
</feature>
<feature type="transmembrane region" description="Helical" evidence="1">
    <location>
        <begin position="436"/>
        <end position="459"/>
    </location>
</feature>
<feature type="transmembrane region" description="Helical" evidence="1">
    <location>
        <begin position="571"/>
        <end position="588"/>
    </location>
</feature>
<proteinExistence type="predicted"/>
<feature type="transmembrane region" description="Helical" evidence="1">
    <location>
        <begin position="74"/>
        <end position="94"/>
    </location>
</feature>
<feature type="transmembrane region" description="Helical" evidence="1">
    <location>
        <begin position="533"/>
        <end position="551"/>
    </location>
</feature>